<protein>
    <submittedName>
        <fullName evidence="2">Uncharacterized protein</fullName>
    </submittedName>
</protein>
<dbReference type="PROSITE" id="PS51257">
    <property type="entry name" value="PROKAR_LIPOPROTEIN"/>
    <property type="match status" value="1"/>
</dbReference>
<dbReference type="Proteomes" id="UP000295455">
    <property type="component" value="Unassembled WGS sequence"/>
</dbReference>
<dbReference type="RefSeq" id="WP_132215914.1">
    <property type="nucleotide sequence ID" value="NZ_OX156936.1"/>
</dbReference>
<gene>
    <name evidence="2" type="ORF">EV196_102421</name>
</gene>
<comment type="caution">
    <text evidence="2">The sequence shown here is derived from an EMBL/GenBank/DDBJ whole genome shotgun (WGS) entry which is preliminary data.</text>
</comment>
<proteinExistence type="predicted"/>
<keyword evidence="1" id="KW-0812">Transmembrane</keyword>
<keyword evidence="3" id="KW-1185">Reference proteome</keyword>
<evidence type="ECO:0000313" key="2">
    <source>
        <dbReference type="EMBL" id="TCL67858.1"/>
    </source>
</evidence>
<evidence type="ECO:0000256" key="1">
    <source>
        <dbReference type="SAM" id="Phobius"/>
    </source>
</evidence>
<dbReference type="OrthoDB" id="952668at2"/>
<name>A0A4R1RNH5_9FLAO</name>
<accession>A0A4R1RNH5</accession>
<sequence>MTIIKIKKHTRFISRIIVLIMILGILSYFFYACHKKFSNFNNNGAIPQQYDTVNLQNNEIVLLKPDSIIDRIALLDEYTKDSMQILLDSTYAKKAYINLVGVIVKTADDYNIKKSKSLMFLRNYTDNSINPYKIRTQDFKPICDNTVQVLEVIQQKKFPLLDRKMNQLKYISSQVNSATNFNKQKHLLLFLEKTKDILYLMYK</sequence>
<keyword evidence="1" id="KW-0472">Membrane</keyword>
<organism evidence="2 3">
    <name type="scientific">Mariniflexile fucanivorans</name>
    <dbReference type="NCBI Taxonomy" id="264023"/>
    <lineage>
        <taxon>Bacteria</taxon>
        <taxon>Pseudomonadati</taxon>
        <taxon>Bacteroidota</taxon>
        <taxon>Flavobacteriia</taxon>
        <taxon>Flavobacteriales</taxon>
        <taxon>Flavobacteriaceae</taxon>
        <taxon>Mariniflexile</taxon>
    </lineage>
</organism>
<reference evidence="2 3" key="1">
    <citation type="submission" date="2019-03" db="EMBL/GenBank/DDBJ databases">
        <title>Genomic Encyclopedia of Type Strains, Phase IV (KMG-IV): sequencing the most valuable type-strain genomes for metagenomic binning, comparative biology and taxonomic classification.</title>
        <authorList>
            <person name="Goeker M."/>
        </authorList>
    </citation>
    <scope>NUCLEOTIDE SEQUENCE [LARGE SCALE GENOMIC DNA]</scope>
    <source>
        <strain evidence="2 3">DSM 18792</strain>
    </source>
</reference>
<feature type="transmembrane region" description="Helical" evidence="1">
    <location>
        <begin position="12"/>
        <end position="31"/>
    </location>
</feature>
<dbReference type="AlphaFoldDB" id="A0A4R1RNH5"/>
<keyword evidence="1" id="KW-1133">Transmembrane helix</keyword>
<evidence type="ECO:0000313" key="3">
    <source>
        <dbReference type="Proteomes" id="UP000295455"/>
    </source>
</evidence>
<dbReference type="EMBL" id="SLUP01000002">
    <property type="protein sequence ID" value="TCL67858.1"/>
    <property type="molecule type" value="Genomic_DNA"/>
</dbReference>